<sequence>MPSHTSARLRGQALSLGYGGTGRAQECLVETRQPTSSGEARGRAQRHGNSVVAMACEPGHSGSSGPSESASVACLPVEMLTAIIIGALDSRWRFCARRVCRSWRDIVDAETVRNAVAGHDDNVAIAQCVLASAVIAMYDGAPHEMVDFCLASAAYTQDHNRTRSDRRCQRPIERRDVLLALLASARPLFVDYAVDCLSTLTQQGSAPALGRCVRDAVGIAANDDDGDDKSDSGIFGDLDRVYASVGRAGSVGNGYGDCDDDDGDDDDDDNVDGVWNDKDDAFYRRIGDIVVRRGGVTLLRALVARVDGFHPTRHVDPVQVIDADAADMLGVIDRPPGVFWRTGYAAAVRACRIPAFWHEAGRVDATGVIASFQSQASPAAAAECAPAAARAAVAHGCTGVLDLIAAHRHTRGVVSRARLVMLWRRAAAACNPRGFAWCVGALNALGSRVNPVDAATDAVMGPWRESEPCAPWDTQKAVAFLQWLHAFDSAALRAPAAIVEIIHCATLPRRPMGDRERRAHTHAVAECLARLGVDNDAATS</sequence>
<dbReference type="SUPFAM" id="SSF81383">
    <property type="entry name" value="F-box domain"/>
    <property type="match status" value="1"/>
</dbReference>
<name>A0A2U7UFP2_9VIRU</name>
<feature type="region of interest" description="Disordered" evidence="1">
    <location>
        <begin position="253"/>
        <end position="272"/>
    </location>
</feature>
<dbReference type="Proteomes" id="UP000249758">
    <property type="component" value="Segment"/>
</dbReference>
<accession>A0A2U7UFP2</accession>
<dbReference type="GeneID" id="36841687"/>
<gene>
    <name evidence="2" type="ORF">pmac_cds_544</name>
</gene>
<dbReference type="KEGG" id="vg:36841687"/>
<evidence type="ECO:0000313" key="2">
    <source>
        <dbReference type="EMBL" id="AVK77232.1"/>
    </source>
</evidence>
<reference evidence="2" key="1">
    <citation type="journal article" date="2018" name="Nat. Commun.">
        <title>Diversity and evolution of the emerging Pandoraviridae family.</title>
        <authorList>
            <person name="Legendre M."/>
            <person name="Fabre E."/>
            <person name="Poirot O."/>
            <person name="Jeudy S."/>
            <person name="Lartigue A."/>
            <person name="Alempic J.M."/>
            <person name="Beucher L."/>
            <person name="Philippe N."/>
            <person name="Bertaux L."/>
            <person name="Christo-Foroux E."/>
            <person name="Labadie K."/>
            <person name="Coute Y."/>
            <person name="Abergel C."/>
            <person name="Claverie J.M."/>
        </authorList>
    </citation>
    <scope>NUCLEOTIDE SEQUENCE [LARGE SCALE GENOMIC DNA]</scope>
    <source>
        <strain evidence="2">Macleodensis</strain>
    </source>
</reference>
<proteinExistence type="predicted"/>
<feature type="compositionally biased region" description="Acidic residues" evidence="1">
    <location>
        <begin position="257"/>
        <end position="271"/>
    </location>
</feature>
<dbReference type="RefSeq" id="YP_009481228.1">
    <property type="nucleotide sequence ID" value="NC_037665.1"/>
</dbReference>
<protein>
    <submittedName>
        <fullName evidence="2">F-box incomplete domain containing protein</fullName>
    </submittedName>
</protein>
<evidence type="ECO:0000256" key="1">
    <source>
        <dbReference type="SAM" id="MobiDB-lite"/>
    </source>
</evidence>
<dbReference type="EMBL" id="MG011691">
    <property type="protein sequence ID" value="AVK77232.1"/>
    <property type="molecule type" value="Genomic_DNA"/>
</dbReference>
<organism evidence="2">
    <name type="scientific">Pandoravirus macleodensis</name>
    <dbReference type="NCBI Taxonomy" id="2107707"/>
    <lineage>
        <taxon>Viruses</taxon>
        <taxon>Pandoravirus</taxon>
    </lineage>
</organism>
<dbReference type="InterPro" id="IPR036047">
    <property type="entry name" value="F-box-like_dom_sf"/>
</dbReference>